<dbReference type="Pfam" id="PF01047">
    <property type="entry name" value="MarR"/>
    <property type="match status" value="1"/>
</dbReference>
<dbReference type="RefSeq" id="WP_005952191.1">
    <property type="nucleotide sequence ID" value="NZ_CP136423.1"/>
</dbReference>
<dbReference type="InterPro" id="IPR036388">
    <property type="entry name" value="WH-like_DNA-bd_sf"/>
</dbReference>
<dbReference type="HOGENOM" id="CLU_083287_12_1_9"/>
<dbReference type="GeneID" id="86823411"/>
<dbReference type="Proteomes" id="UP000003100">
    <property type="component" value="Unassembled WGS sequence"/>
</dbReference>
<name>C0CRY3_BLAHS</name>
<dbReference type="GO" id="GO:0003700">
    <property type="term" value="F:DNA-binding transcription factor activity"/>
    <property type="evidence" value="ECO:0007669"/>
    <property type="project" value="InterPro"/>
</dbReference>
<evidence type="ECO:0000313" key="3">
    <source>
        <dbReference type="Proteomes" id="UP000003100"/>
    </source>
</evidence>
<evidence type="ECO:0000313" key="2">
    <source>
        <dbReference type="EMBL" id="EEG47469.1"/>
    </source>
</evidence>
<dbReference type="GO" id="GO:0006950">
    <property type="term" value="P:response to stress"/>
    <property type="evidence" value="ECO:0007669"/>
    <property type="project" value="TreeGrafter"/>
</dbReference>
<dbReference type="PANTHER" id="PTHR33164">
    <property type="entry name" value="TRANSCRIPTIONAL REGULATOR, MARR FAMILY"/>
    <property type="match status" value="1"/>
</dbReference>
<dbReference type="PANTHER" id="PTHR33164:SF43">
    <property type="entry name" value="HTH-TYPE TRANSCRIPTIONAL REPRESSOR YETL"/>
    <property type="match status" value="1"/>
</dbReference>
<proteinExistence type="predicted"/>
<dbReference type="PROSITE" id="PS50995">
    <property type="entry name" value="HTH_MARR_2"/>
    <property type="match status" value="1"/>
</dbReference>
<dbReference type="Gene3D" id="1.10.10.10">
    <property type="entry name" value="Winged helix-like DNA-binding domain superfamily/Winged helix DNA-binding domain"/>
    <property type="match status" value="1"/>
</dbReference>
<dbReference type="InterPro" id="IPR036390">
    <property type="entry name" value="WH_DNA-bd_sf"/>
</dbReference>
<dbReference type="PATRIC" id="fig|476272.21.peg.328"/>
<reference evidence="2 3" key="2">
    <citation type="submission" date="2009-02" db="EMBL/GenBank/DDBJ databases">
        <title>Draft genome sequence of Blautia hydrogenotrophica DSM 10507 (Ruminococcus hydrogenotrophicus DSM 10507).</title>
        <authorList>
            <person name="Sudarsanam P."/>
            <person name="Ley R."/>
            <person name="Guruge J."/>
            <person name="Turnbaugh P.J."/>
            <person name="Mahowald M."/>
            <person name="Liep D."/>
            <person name="Gordon J."/>
        </authorList>
    </citation>
    <scope>NUCLEOTIDE SEQUENCE [LARGE SCALE GENOMIC DNA]</scope>
    <source>
        <strain evidence="3">DSM 10507 / JCM 14656 / S5a33</strain>
    </source>
</reference>
<accession>C0CRY3</accession>
<feature type="domain" description="HTH marR-type" evidence="1">
    <location>
        <begin position="1"/>
        <end position="135"/>
    </location>
</feature>
<dbReference type="InterPro" id="IPR039422">
    <property type="entry name" value="MarR/SlyA-like"/>
</dbReference>
<dbReference type="SUPFAM" id="SSF46785">
    <property type="entry name" value="Winged helix' DNA-binding domain"/>
    <property type="match status" value="1"/>
</dbReference>
<dbReference type="EMBL" id="ACBZ01000194">
    <property type="protein sequence ID" value="EEG47469.1"/>
    <property type="molecule type" value="Genomic_DNA"/>
</dbReference>
<dbReference type="AlphaFoldDB" id="C0CRY3"/>
<dbReference type="eggNOG" id="COG1846">
    <property type="taxonomic scope" value="Bacteria"/>
</dbReference>
<gene>
    <name evidence="2" type="ORF">RUMHYD_03649</name>
</gene>
<dbReference type="SMART" id="SM00347">
    <property type="entry name" value="HTH_MARR"/>
    <property type="match status" value="1"/>
</dbReference>
<organism evidence="2 3">
    <name type="scientific">Blautia hydrogenotrophica (strain DSM 10507 / JCM 14656 / S5a33)</name>
    <name type="common">Ruminococcus hydrogenotrophicus</name>
    <dbReference type="NCBI Taxonomy" id="476272"/>
    <lineage>
        <taxon>Bacteria</taxon>
        <taxon>Bacillati</taxon>
        <taxon>Bacillota</taxon>
        <taxon>Clostridia</taxon>
        <taxon>Lachnospirales</taxon>
        <taxon>Lachnospiraceae</taxon>
        <taxon>Blautia</taxon>
    </lineage>
</organism>
<evidence type="ECO:0000259" key="1">
    <source>
        <dbReference type="PROSITE" id="PS50995"/>
    </source>
</evidence>
<reference evidence="2 3" key="1">
    <citation type="submission" date="2009-01" db="EMBL/GenBank/DDBJ databases">
        <authorList>
            <person name="Fulton L."/>
            <person name="Clifton S."/>
            <person name="Fulton B."/>
            <person name="Xu J."/>
            <person name="Minx P."/>
            <person name="Pepin K.H."/>
            <person name="Johnson M."/>
            <person name="Bhonagiri V."/>
            <person name="Nash W.E."/>
            <person name="Mardis E.R."/>
            <person name="Wilson R.K."/>
        </authorList>
    </citation>
    <scope>NUCLEOTIDE SEQUENCE [LARGE SCALE GENOMIC DNA]</scope>
    <source>
        <strain evidence="3">DSM 10507 / JCM 14656 / S5a33</strain>
    </source>
</reference>
<sequence>MDYQKLIYEFGDIQYEIAKLKELSTIFETTKGENLVLSYLMQRRCNVNPKEISQELNLTSARVAAVLKKLEERNFLERFEDPENHRQTLVRVLPEGEAYHQTMHDNFSLSVRELLEMLGKEDAVNYLRIRRRIVSYYKDKNKRQGGD</sequence>
<keyword evidence="3" id="KW-1185">Reference proteome</keyword>
<protein>
    <recommendedName>
        <fullName evidence="1">HTH marR-type domain-containing protein</fullName>
    </recommendedName>
</protein>
<dbReference type="InterPro" id="IPR000835">
    <property type="entry name" value="HTH_MarR-typ"/>
</dbReference>
<dbReference type="PRINTS" id="PR00598">
    <property type="entry name" value="HTHMARR"/>
</dbReference>